<dbReference type="AlphaFoldDB" id="A0A8H7R5W4"/>
<dbReference type="InterPro" id="IPR012301">
    <property type="entry name" value="Malic_N_dom"/>
</dbReference>
<dbReference type="SUPFAM" id="SSF51735">
    <property type="entry name" value="NAD(P)-binding Rossmann-fold domains"/>
    <property type="match status" value="1"/>
</dbReference>
<accession>A0A8H7R5W4</accession>
<dbReference type="GO" id="GO:0006108">
    <property type="term" value="P:malate metabolic process"/>
    <property type="evidence" value="ECO:0007669"/>
    <property type="project" value="TreeGrafter"/>
</dbReference>
<evidence type="ECO:0000256" key="4">
    <source>
        <dbReference type="ARBA" id="ARBA00022723"/>
    </source>
</evidence>
<feature type="compositionally biased region" description="Polar residues" evidence="8">
    <location>
        <begin position="1171"/>
        <end position="1187"/>
    </location>
</feature>
<dbReference type="InterPro" id="IPR046346">
    <property type="entry name" value="Aminoacid_DH-like_N_sf"/>
</dbReference>
<comment type="cofactor">
    <cofactor evidence="1">
        <name>Mn(2+)</name>
        <dbReference type="ChEBI" id="CHEBI:29035"/>
    </cofactor>
</comment>
<protein>
    <recommendedName>
        <fullName evidence="6 7">Multifunctional fusion protein</fullName>
    </recommendedName>
    <domain>
        <recommendedName>
            <fullName evidence="7">Phosphodiesterase</fullName>
            <ecNumber evidence="7">3.1.4.-</ecNumber>
        </recommendedName>
    </domain>
    <domain>
        <recommendedName>
            <fullName evidence="6">Malic enzyme</fullName>
        </recommendedName>
    </domain>
</protein>
<dbReference type="GO" id="GO:0007165">
    <property type="term" value="P:signal transduction"/>
    <property type="evidence" value="ECO:0007669"/>
    <property type="project" value="InterPro"/>
</dbReference>
<comment type="cofactor">
    <cofactor evidence="2">
        <name>Mg(2+)</name>
        <dbReference type="ChEBI" id="CHEBI:18420"/>
    </cofactor>
</comment>
<dbReference type="SMART" id="SM00919">
    <property type="entry name" value="Malic_M"/>
    <property type="match status" value="1"/>
</dbReference>
<keyword evidence="11" id="KW-1185">Reference proteome</keyword>
<feature type="region of interest" description="Disordered" evidence="8">
    <location>
        <begin position="799"/>
        <end position="849"/>
    </location>
</feature>
<dbReference type="NCBIfam" id="NF010052">
    <property type="entry name" value="PRK13529.1"/>
    <property type="match status" value="1"/>
</dbReference>
<keyword evidence="5 6" id="KW-0560">Oxidoreductase</keyword>
<evidence type="ECO:0000256" key="7">
    <source>
        <dbReference type="RuleBase" id="RU363067"/>
    </source>
</evidence>
<keyword evidence="4 6" id="KW-0479">Metal-binding</keyword>
<feature type="domain" description="PDEase" evidence="9">
    <location>
        <begin position="583"/>
        <end position="1068"/>
    </location>
</feature>
<dbReference type="EMBL" id="JAEPRD010000040">
    <property type="protein sequence ID" value="KAG2205001.1"/>
    <property type="molecule type" value="Genomic_DNA"/>
</dbReference>
<dbReference type="GO" id="GO:0005739">
    <property type="term" value="C:mitochondrion"/>
    <property type="evidence" value="ECO:0007669"/>
    <property type="project" value="TreeGrafter"/>
</dbReference>
<evidence type="ECO:0000259" key="9">
    <source>
        <dbReference type="PROSITE" id="PS51845"/>
    </source>
</evidence>
<dbReference type="CDD" id="cd00077">
    <property type="entry name" value="HDc"/>
    <property type="match status" value="1"/>
</dbReference>
<feature type="compositionally biased region" description="Basic and acidic residues" evidence="8">
    <location>
        <begin position="1153"/>
        <end position="1170"/>
    </location>
</feature>
<dbReference type="InterPro" id="IPR012302">
    <property type="entry name" value="Malic_NAD-bd"/>
</dbReference>
<dbReference type="InterPro" id="IPR023174">
    <property type="entry name" value="PDEase_CS"/>
</dbReference>
<evidence type="ECO:0000256" key="8">
    <source>
        <dbReference type="SAM" id="MobiDB-lite"/>
    </source>
</evidence>
<evidence type="ECO:0000313" key="10">
    <source>
        <dbReference type="EMBL" id="KAG2205001.1"/>
    </source>
</evidence>
<dbReference type="SMART" id="SM01274">
    <property type="entry name" value="malic"/>
    <property type="match status" value="1"/>
</dbReference>
<dbReference type="Gene3D" id="3.40.50.720">
    <property type="entry name" value="NAD(P)-binding Rossmann-like Domain"/>
    <property type="match status" value="1"/>
</dbReference>
<dbReference type="InterPro" id="IPR002073">
    <property type="entry name" value="PDEase_catalytic_dom"/>
</dbReference>
<dbReference type="OrthoDB" id="5365701at2759"/>
<sequence length="1201" mass="135183">MNFLRRQFSSSTTNSSTTKVVNTTTTHHDVISRSGYSNEGTAMDYSKRQSLGLNGLLPARVETLSIQKKRALRVLRSKPNLLEKYILMAQLRTNNVRLFYKIVMDELEELAPVIYTPTVGTACLEYSTIYPFLAAPGVPDGLYLTKASLPELCQTIRNYRTDQDFSPEICVISDGSRILGLGDLGTNGIGIPIGKLQLYVACAGIDPRRTLPIILDLGTNNESLLNDEFYIGLRQKRPADEEFYKTVDDVLKALQTVYPDMLIQFEDWSSEHAFGLLEKYQDKMLCFNDDIQGTGAVILSGVMNAIRKTARENDVAPQDHRIVFYGAGSAAIGVARQIQSYFQIEHKMSEEEAKKVFWIVDSKGLVTADRGDRLAQHKVYYARQDNEGQQYKALMDIINYVQPTVLIGLSSTRGAFSHEVLSRFGELNKQPIVFSLSNPATQAECSFEEAMVATDNRVIFASGTAFPPYKIASTGEIKYPGQGNNMYIFPGLGLGSVLARPKYISNEMIYASSKALADSLTEEEIAEGWLYPSLKRIREVSGIVATAVCQEALDKGLATDQRLKSSADNGKILEYVTSNMWSPTDESYGIHDTMLDPKYIVKDLNDFTVLDKSRAELYGFILGFTERLGLCESIGISPSEFLDFLIDVDHGYLPNAYHSFYHAVDVAIVLYHMLCQYDVATYLSRIDMAALLIAGLCHDIGHPGMNNNYQVNLKTDLAVRYSNKSVLESYSCTITMDLLSRHKLLRHLESASGLLGLPTTEPELRTSIIKMILATDMIFHYELQENLANLLEIISDASSHTEDGKRSFPHQPSLPTTTEEEEEEESASGSPMQHPCCQHRPLSTIPENKKVEIVTPTEDEHSESDGEGDVQVKDIFSSQGAKSAISYFRKKSYFEEDMIPLCLKTMPILPASPEEEEEEEPDETKRHHHLSGIDLVTTTMNVNGIDKIIYTPPNYIMEPQQRLILCQIILHAADISNALRPWPICLSWSNLVCEEFFRQGDAERENGLEVSPNMDRNATSQTTIGLRFGDFVVSPYFEIFAALFPKSDELLKTLAENREHWLVMEEELQRNNQQAYEESLPWDTDEDQQNQRLPSSMLPDRPIINPSGRRVSVAAGMVVIPDELEERTIGSGKYKRKYWGVRSVSHSDISSNDQRHRNDVVRRRKSEEPSQIKNRNLRTDPSSPRRSLRANTLNNLIQEEK</sequence>
<proteinExistence type="inferred from homology"/>
<dbReference type="InterPro" id="IPR037062">
    <property type="entry name" value="Malic_N_dom_sf"/>
</dbReference>
<dbReference type="InterPro" id="IPR001891">
    <property type="entry name" value="Malic_OxRdtase"/>
</dbReference>
<evidence type="ECO:0000256" key="2">
    <source>
        <dbReference type="ARBA" id="ARBA00001946"/>
    </source>
</evidence>
<dbReference type="SMART" id="SM00471">
    <property type="entry name" value="HDc"/>
    <property type="match status" value="1"/>
</dbReference>
<dbReference type="Pfam" id="PF00390">
    <property type="entry name" value="malic"/>
    <property type="match status" value="1"/>
</dbReference>
<dbReference type="FunFam" id="3.40.50.720:FF:000182">
    <property type="entry name" value="NAD-dependent malic enzyme"/>
    <property type="match status" value="1"/>
</dbReference>
<dbReference type="PROSITE" id="PS00331">
    <property type="entry name" value="MALIC_ENZYMES"/>
    <property type="match status" value="1"/>
</dbReference>
<dbReference type="Proteomes" id="UP000603453">
    <property type="component" value="Unassembled WGS sequence"/>
</dbReference>
<organism evidence="10 11">
    <name type="scientific">Mucor saturninus</name>
    <dbReference type="NCBI Taxonomy" id="64648"/>
    <lineage>
        <taxon>Eukaryota</taxon>
        <taxon>Fungi</taxon>
        <taxon>Fungi incertae sedis</taxon>
        <taxon>Mucoromycota</taxon>
        <taxon>Mucoromycotina</taxon>
        <taxon>Mucoromycetes</taxon>
        <taxon>Mucorales</taxon>
        <taxon>Mucorineae</taxon>
        <taxon>Mucoraceae</taxon>
        <taxon>Mucor</taxon>
    </lineage>
</organism>
<evidence type="ECO:0000313" key="11">
    <source>
        <dbReference type="Proteomes" id="UP000603453"/>
    </source>
</evidence>
<evidence type="ECO:0000256" key="1">
    <source>
        <dbReference type="ARBA" id="ARBA00001936"/>
    </source>
</evidence>
<dbReference type="InterPro" id="IPR036291">
    <property type="entry name" value="NAD(P)-bd_dom_sf"/>
</dbReference>
<gene>
    <name evidence="10" type="ORF">INT47_002625</name>
</gene>
<comment type="cofactor">
    <cofactor evidence="7">
        <name>a divalent metal cation</name>
        <dbReference type="ChEBI" id="CHEBI:60240"/>
    </cofactor>
    <text evidence="7">Binds 2 divalent metal cations per subunit. Site 1 may preferentially bind zinc ions, while site 2 has a preference for magnesium and/or manganese ions.</text>
</comment>
<feature type="compositionally biased region" description="Low complexity" evidence="8">
    <location>
        <begin position="9"/>
        <end position="21"/>
    </location>
</feature>
<evidence type="ECO:0000256" key="3">
    <source>
        <dbReference type="ARBA" id="ARBA00008785"/>
    </source>
</evidence>
<feature type="region of interest" description="Disordered" evidence="8">
    <location>
        <begin position="1146"/>
        <end position="1187"/>
    </location>
</feature>
<evidence type="ECO:0000256" key="6">
    <source>
        <dbReference type="RuleBase" id="RU003426"/>
    </source>
</evidence>
<dbReference type="GO" id="GO:0004471">
    <property type="term" value="F:malate dehydrogenase (decarboxylating) (NAD+) activity"/>
    <property type="evidence" value="ECO:0007669"/>
    <property type="project" value="TreeGrafter"/>
</dbReference>
<dbReference type="SUPFAM" id="SSF109604">
    <property type="entry name" value="HD-domain/PDEase-like"/>
    <property type="match status" value="1"/>
</dbReference>
<dbReference type="InterPro" id="IPR015884">
    <property type="entry name" value="Malic_enzyme_CS"/>
</dbReference>
<dbReference type="PROSITE" id="PS51845">
    <property type="entry name" value="PDEASE_I_2"/>
    <property type="match status" value="1"/>
</dbReference>
<evidence type="ECO:0000256" key="5">
    <source>
        <dbReference type="ARBA" id="ARBA00023002"/>
    </source>
</evidence>
<reference evidence="10" key="1">
    <citation type="submission" date="2020-12" db="EMBL/GenBank/DDBJ databases">
        <title>Metabolic potential, ecology and presence of endohyphal bacteria is reflected in genomic diversity of Mucoromycotina.</title>
        <authorList>
            <person name="Muszewska A."/>
            <person name="Okrasinska A."/>
            <person name="Steczkiewicz K."/>
            <person name="Drgas O."/>
            <person name="Orlowska M."/>
            <person name="Perlinska-Lenart U."/>
            <person name="Aleksandrzak-Piekarczyk T."/>
            <person name="Szatraj K."/>
            <person name="Zielenkiewicz U."/>
            <person name="Pilsyk S."/>
            <person name="Malc E."/>
            <person name="Mieczkowski P."/>
            <person name="Kruszewska J.S."/>
            <person name="Biernat P."/>
            <person name="Pawlowska J."/>
        </authorList>
    </citation>
    <scope>NUCLEOTIDE SEQUENCE</scope>
    <source>
        <strain evidence="10">WA0000017839</strain>
    </source>
</reference>
<dbReference type="Gene3D" id="1.10.1300.10">
    <property type="entry name" value="3'5'-cyclic nucleotide phosphodiesterase, catalytic domain"/>
    <property type="match status" value="2"/>
</dbReference>
<dbReference type="Gene3D" id="3.40.50.10380">
    <property type="entry name" value="Malic enzyme, N-terminal domain"/>
    <property type="match status" value="1"/>
</dbReference>
<dbReference type="GO" id="GO:0046872">
    <property type="term" value="F:metal ion binding"/>
    <property type="evidence" value="ECO:0007669"/>
    <property type="project" value="UniProtKB-KW"/>
</dbReference>
<feature type="region of interest" description="Disordered" evidence="8">
    <location>
        <begin position="1074"/>
        <end position="1107"/>
    </location>
</feature>
<dbReference type="PRINTS" id="PR00072">
    <property type="entry name" value="MALOXRDTASE"/>
</dbReference>
<dbReference type="GO" id="GO:0051287">
    <property type="term" value="F:NAD binding"/>
    <property type="evidence" value="ECO:0007669"/>
    <property type="project" value="InterPro"/>
</dbReference>
<dbReference type="SUPFAM" id="SSF53223">
    <property type="entry name" value="Aminoacid dehydrogenase-like, N-terminal domain"/>
    <property type="match status" value="1"/>
</dbReference>
<dbReference type="PANTHER" id="PTHR23406">
    <property type="entry name" value="MALIC ENZYME-RELATED"/>
    <property type="match status" value="1"/>
</dbReference>
<dbReference type="GO" id="GO:0004114">
    <property type="term" value="F:3',5'-cyclic-nucleotide phosphodiesterase activity"/>
    <property type="evidence" value="ECO:0007669"/>
    <property type="project" value="InterPro"/>
</dbReference>
<comment type="similarity">
    <text evidence="3 6">Belongs to the malic enzymes family.</text>
</comment>
<name>A0A8H7R5W4_9FUNG</name>
<dbReference type="PANTHER" id="PTHR23406:SF32">
    <property type="entry name" value="NADP-DEPENDENT MALIC ENZYME"/>
    <property type="match status" value="1"/>
</dbReference>
<keyword evidence="7" id="KW-0378">Hydrolase</keyword>
<feature type="region of interest" description="Disordered" evidence="8">
    <location>
        <begin position="1"/>
        <end position="21"/>
    </location>
</feature>
<dbReference type="Pfam" id="PF03949">
    <property type="entry name" value="Malic_M"/>
    <property type="match status" value="1"/>
</dbReference>
<comment type="caution">
    <text evidence="10">The sequence shown here is derived from an EMBL/GenBank/DDBJ whole genome shotgun (WGS) entry which is preliminary data.</text>
</comment>
<comment type="similarity">
    <text evidence="7">Belongs to the cyclic nucleotide phosphodiesterase family.</text>
</comment>
<dbReference type="InterPro" id="IPR003607">
    <property type="entry name" value="HD/PDEase_dom"/>
</dbReference>
<dbReference type="EC" id="3.1.4.-" evidence="7"/>
<dbReference type="InterPro" id="IPR036971">
    <property type="entry name" value="PDEase_catalytic_dom_sf"/>
</dbReference>
<dbReference type="Pfam" id="PF00233">
    <property type="entry name" value="PDEase_I"/>
    <property type="match status" value="2"/>
</dbReference>
<dbReference type="PROSITE" id="PS00126">
    <property type="entry name" value="PDEASE_I_1"/>
    <property type="match status" value="1"/>
</dbReference>